<evidence type="ECO:0000256" key="1">
    <source>
        <dbReference type="SAM" id="MobiDB-lite"/>
    </source>
</evidence>
<protein>
    <recommendedName>
        <fullName evidence="4">BTB domain-containing protein</fullName>
    </recommendedName>
</protein>
<name>A0A8S0VQL2_CYCAE</name>
<dbReference type="SUPFAM" id="SSF54695">
    <property type="entry name" value="POZ domain"/>
    <property type="match status" value="1"/>
</dbReference>
<accession>A0A8S0VQL2</accession>
<dbReference type="Gene3D" id="3.30.710.10">
    <property type="entry name" value="Potassium Channel Kv1.1, Chain A"/>
    <property type="match status" value="1"/>
</dbReference>
<evidence type="ECO:0000313" key="3">
    <source>
        <dbReference type="Proteomes" id="UP000467700"/>
    </source>
</evidence>
<organism evidence="2 3">
    <name type="scientific">Cyclocybe aegerita</name>
    <name type="common">Black poplar mushroom</name>
    <name type="synonym">Agrocybe aegerita</name>
    <dbReference type="NCBI Taxonomy" id="1973307"/>
    <lineage>
        <taxon>Eukaryota</taxon>
        <taxon>Fungi</taxon>
        <taxon>Dikarya</taxon>
        <taxon>Basidiomycota</taxon>
        <taxon>Agaricomycotina</taxon>
        <taxon>Agaricomycetes</taxon>
        <taxon>Agaricomycetidae</taxon>
        <taxon>Agaricales</taxon>
        <taxon>Agaricineae</taxon>
        <taxon>Bolbitiaceae</taxon>
        <taxon>Cyclocybe</taxon>
    </lineage>
</organism>
<sequence>MSEPLSSVKQVTPSQEYFLEGGDLYLLVCEILFRAHSFFFVRDSVEFHGVLSKIPEDGKPRPGSADSPILIKAVTPSEFTKFLWVFYNEEYSVYDATADEWTGILKVAHQYKFPKIKNLAIRELNKSSLSVVEKIKTFELYEADREHIVPLYASMCMRDEGPSDEEIEQMGQKRFVTVFRARERLRALPSSGNASPLPQGVEEGDVLRTISDFLGLGPSSSANGGAASATSSSTNDHGAGDKKSGSKTNGSDVPSGTNGHGSSKPRRGRGT</sequence>
<dbReference type="OrthoDB" id="9997739at2759"/>
<dbReference type="AlphaFoldDB" id="A0A8S0VQL2"/>
<proteinExistence type="predicted"/>
<evidence type="ECO:0008006" key="4">
    <source>
        <dbReference type="Google" id="ProtNLM"/>
    </source>
</evidence>
<dbReference type="Proteomes" id="UP000467700">
    <property type="component" value="Unassembled WGS sequence"/>
</dbReference>
<dbReference type="InterPro" id="IPR011333">
    <property type="entry name" value="SKP1/BTB/POZ_sf"/>
</dbReference>
<gene>
    <name evidence="2" type="ORF">AAE3_LOCUS2672</name>
</gene>
<evidence type="ECO:0000313" key="2">
    <source>
        <dbReference type="EMBL" id="CAA7260365.1"/>
    </source>
</evidence>
<comment type="caution">
    <text evidence="2">The sequence shown here is derived from an EMBL/GenBank/DDBJ whole genome shotgun (WGS) entry which is preliminary data.</text>
</comment>
<keyword evidence="3" id="KW-1185">Reference proteome</keyword>
<feature type="region of interest" description="Disordered" evidence="1">
    <location>
        <begin position="221"/>
        <end position="271"/>
    </location>
</feature>
<dbReference type="EMBL" id="CACVBS010000029">
    <property type="protein sequence ID" value="CAA7260365.1"/>
    <property type="molecule type" value="Genomic_DNA"/>
</dbReference>
<feature type="compositionally biased region" description="Low complexity" evidence="1">
    <location>
        <begin position="221"/>
        <end position="235"/>
    </location>
</feature>
<feature type="compositionally biased region" description="Polar residues" evidence="1">
    <location>
        <begin position="246"/>
        <end position="261"/>
    </location>
</feature>
<reference evidence="2 3" key="1">
    <citation type="submission" date="2020-01" db="EMBL/GenBank/DDBJ databases">
        <authorList>
            <person name="Gupta K D."/>
        </authorList>
    </citation>
    <scope>NUCLEOTIDE SEQUENCE [LARGE SCALE GENOMIC DNA]</scope>
</reference>